<evidence type="ECO:0000313" key="1">
    <source>
        <dbReference type="EMBL" id="TQS42741.1"/>
    </source>
</evidence>
<name>A0A545ANA8_9ACTN</name>
<organism evidence="1 2">
    <name type="scientific">Cryptosporangium phraense</name>
    <dbReference type="NCBI Taxonomy" id="2593070"/>
    <lineage>
        <taxon>Bacteria</taxon>
        <taxon>Bacillati</taxon>
        <taxon>Actinomycetota</taxon>
        <taxon>Actinomycetes</taxon>
        <taxon>Cryptosporangiales</taxon>
        <taxon>Cryptosporangiaceae</taxon>
        <taxon>Cryptosporangium</taxon>
    </lineage>
</organism>
<dbReference type="InterPro" id="IPR025447">
    <property type="entry name" value="DUF4192"/>
</dbReference>
<comment type="caution">
    <text evidence="1">The sequence shown here is derived from an EMBL/GenBank/DDBJ whole genome shotgun (WGS) entry which is preliminary data.</text>
</comment>
<evidence type="ECO:0000313" key="2">
    <source>
        <dbReference type="Proteomes" id="UP000317982"/>
    </source>
</evidence>
<reference evidence="1 2" key="1">
    <citation type="submission" date="2019-07" db="EMBL/GenBank/DDBJ databases">
        <title>Cryptosporangium phraense sp. nov., isolated from plant litter.</title>
        <authorList>
            <person name="Suriyachadkun C."/>
        </authorList>
    </citation>
    <scope>NUCLEOTIDE SEQUENCE [LARGE SCALE GENOMIC DNA]</scope>
    <source>
        <strain evidence="1 2">A-T 5661</strain>
    </source>
</reference>
<proteinExistence type="predicted"/>
<accession>A0A545ANA8</accession>
<dbReference type="EMBL" id="VIRS01000016">
    <property type="protein sequence ID" value="TQS42741.1"/>
    <property type="molecule type" value="Genomic_DNA"/>
</dbReference>
<dbReference type="InParanoid" id="A0A545ANA8"/>
<gene>
    <name evidence="1" type="ORF">FL583_22005</name>
</gene>
<dbReference type="AlphaFoldDB" id="A0A545ANA8"/>
<dbReference type="Pfam" id="PF13830">
    <property type="entry name" value="DUF4192"/>
    <property type="match status" value="1"/>
</dbReference>
<dbReference type="Proteomes" id="UP000317982">
    <property type="component" value="Unassembled WGS sequence"/>
</dbReference>
<dbReference type="OrthoDB" id="3264463at2"/>
<protein>
    <submittedName>
        <fullName evidence="1">DUF4192 domain-containing protein</fullName>
    </submittedName>
</protein>
<keyword evidence="2" id="KW-1185">Reference proteome</keyword>
<sequence>MRGCAGEEQVEVYTVLRVDGDRFFYVSEDGIDVPSEGHAYDPTHGRIAVEAVAHGMVALPGREALQDIVAPVTGDERITMYEATRTAAERLLATLRRFDEEPESAGRADSSRTPDERAKAQAVYSKKVVALGDEALQRAYAASEAGLRLSDDHAGWLCALLVLADVQERAWLTSQATPAQRDLWADLTRRATPALVAGPATMLALTAYLGDDGAMANAALSRVADADPNYPIARLLAAMILGGATPDQLRQAIAEGLPC</sequence>